<dbReference type="Proteomes" id="UP000554004">
    <property type="component" value="Unassembled WGS sequence"/>
</dbReference>
<evidence type="ECO:0000259" key="1">
    <source>
        <dbReference type="Pfam" id="PF01368"/>
    </source>
</evidence>
<proteinExistence type="predicted"/>
<name>A0A847ESB8_9BACT</name>
<dbReference type="AlphaFoldDB" id="A0A847ESB8"/>
<evidence type="ECO:0000313" key="3">
    <source>
        <dbReference type="Proteomes" id="UP000554004"/>
    </source>
</evidence>
<dbReference type="Pfam" id="PF01368">
    <property type="entry name" value="DHH"/>
    <property type="match status" value="1"/>
</dbReference>
<feature type="domain" description="DDH" evidence="1">
    <location>
        <begin position="27"/>
        <end position="171"/>
    </location>
</feature>
<accession>A0A847ESB8</accession>
<dbReference type="InterPro" id="IPR051319">
    <property type="entry name" value="Oligoribo/pAp-PDE_c-di-AMP_PDE"/>
</dbReference>
<dbReference type="PANTHER" id="PTHR47618">
    <property type="entry name" value="BIFUNCTIONAL OLIGORIBONUCLEASE AND PAP PHOSPHATASE NRNA"/>
    <property type="match status" value="1"/>
</dbReference>
<reference evidence="2 3" key="1">
    <citation type="journal article" date="2020" name="Biotechnol. Biofuels">
        <title>New insights from the biogas microbiome by comprehensive genome-resolved metagenomics of nearly 1600 species originating from multiple anaerobic digesters.</title>
        <authorList>
            <person name="Campanaro S."/>
            <person name="Treu L."/>
            <person name="Rodriguez-R L.M."/>
            <person name="Kovalovszki A."/>
            <person name="Ziels R.M."/>
            <person name="Maus I."/>
            <person name="Zhu X."/>
            <person name="Kougias P.G."/>
            <person name="Basile A."/>
            <person name="Luo G."/>
            <person name="Schluter A."/>
            <person name="Konstantinidis K.T."/>
            <person name="Angelidaki I."/>
        </authorList>
    </citation>
    <scope>NUCLEOTIDE SEQUENCE [LARGE SCALE GENOMIC DNA]</scope>
    <source>
        <strain evidence="2">AS06rmzACSIP_421</strain>
    </source>
</reference>
<evidence type="ECO:0000313" key="2">
    <source>
        <dbReference type="EMBL" id="NLE30651.1"/>
    </source>
</evidence>
<dbReference type="InterPro" id="IPR001667">
    <property type="entry name" value="DDH_dom"/>
</dbReference>
<sequence>MKSDILLIEDMKKEYSKFKKLIEKSNNILLITHKGPDFDAFASCLILKNFIDTHYPHKNVVFKSRQSPTQKLPFMDQITISQVINTENEELVVILDAGGWDICIQKEDTIQITTAKIAVVDHHQTKGLNADVVINNQMSSTTEQILDFCMSVKGKKYVITQDISTLGQIGIVYDTGRFAYDNTTPQTYELMAKLRRVYALDLEDFEYKSTKFPSESLLAIKVYIQNLQIVGDMAYSYLNKSDINNLKLSKIGINSAQEFVRDNILRYIQGVHWGFVVKPSFTVENEWKVSFRSSKGYQEVASIAEALGGGGHQYASASKVIANDGDQAVKMILESIGKLSKGTTSPLQSSPSPTP</sequence>
<dbReference type="InterPro" id="IPR038763">
    <property type="entry name" value="DHH_sf"/>
</dbReference>
<comment type="caution">
    <text evidence="2">The sequence shown here is derived from an EMBL/GenBank/DDBJ whole genome shotgun (WGS) entry which is preliminary data.</text>
</comment>
<protein>
    <submittedName>
        <fullName evidence="2">Bifunctional oligoribonuclease/PAP phosphatase NrnA</fullName>
    </submittedName>
</protein>
<gene>
    <name evidence="2" type="ORF">GX618_00020</name>
</gene>
<dbReference type="Gene3D" id="3.10.310.30">
    <property type="match status" value="1"/>
</dbReference>
<dbReference type="PANTHER" id="PTHR47618:SF1">
    <property type="entry name" value="BIFUNCTIONAL OLIGORIBONUCLEASE AND PAP PHOSPHATASE NRNA"/>
    <property type="match status" value="1"/>
</dbReference>
<organism evidence="2 3">
    <name type="scientific">Candidatus Dojkabacteria bacterium</name>
    <dbReference type="NCBI Taxonomy" id="2099670"/>
    <lineage>
        <taxon>Bacteria</taxon>
        <taxon>Candidatus Dojkabacteria</taxon>
    </lineage>
</organism>
<dbReference type="Gene3D" id="3.90.1640.10">
    <property type="entry name" value="inorganic pyrophosphatase (n-terminal core)"/>
    <property type="match status" value="1"/>
</dbReference>
<dbReference type="SUPFAM" id="SSF64182">
    <property type="entry name" value="DHH phosphoesterases"/>
    <property type="match status" value="1"/>
</dbReference>
<dbReference type="EMBL" id="JAAZAL010000002">
    <property type="protein sequence ID" value="NLE30651.1"/>
    <property type="molecule type" value="Genomic_DNA"/>
</dbReference>